<dbReference type="CDD" id="cd07067">
    <property type="entry name" value="HP_PGM_like"/>
    <property type="match status" value="1"/>
</dbReference>
<dbReference type="InterPro" id="IPR013078">
    <property type="entry name" value="His_Pase_superF_clade-1"/>
</dbReference>
<sequence length="225" mass="24326">MRGPSPSRAGEAGRNKMGTLLVARHGETTWNRDGRIQGWAPSRLTDQGQKQATALGTWLDERYGVDRVFASDLRRTRETAAAANDGYGGLPDPEFETDWRERGFGTMQGLYAEELLDEFPGHDRDASVISLDAAPEGGEGIPTFRGRVESAWDRAIATTDAGETTLVVTHGGVIKVLLAKLTDVDPDAALAKSSQPNCAANEIRLDAGSPELVSEEMTGWRTLLD</sequence>
<dbReference type="Pfam" id="PF00300">
    <property type="entry name" value="His_Phos_1"/>
    <property type="match status" value="1"/>
</dbReference>
<dbReference type="SMART" id="SM00855">
    <property type="entry name" value="PGAM"/>
    <property type="match status" value="1"/>
</dbReference>
<dbReference type="EnsemblBacteria" id="AAV47609">
    <property type="protein sequence ID" value="AAV47609"/>
    <property type="gene ID" value="rrnAC2859"/>
</dbReference>
<feature type="binding site" evidence="4">
    <location>
        <begin position="24"/>
        <end position="31"/>
    </location>
    <ligand>
        <name>substrate</name>
    </ligand>
</feature>
<evidence type="ECO:0000256" key="4">
    <source>
        <dbReference type="PIRSR" id="PIRSR613078-2"/>
    </source>
</evidence>
<dbReference type="AlphaFoldDB" id="Q5UYP4"/>
<keyword evidence="6" id="KW-1185">Reference proteome</keyword>
<organism evidence="5 6">
    <name type="scientific">Haloarcula marismortui (strain ATCC 43049 / DSM 3752 / JCM 8966 / VKM B-1809)</name>
    <name type="common">Halobacterium marismortui</name>
    <dbReference type="NCBI Taxonomy" id="272569"/>
    <lineage>
        <taxon>Archaea</taxon>
        <taxon>Methanobacteriati</taxon>
        <taxon>Methanobacteriota</taxon>
        <taxon>Stenosarchaea group</taxon>
        <taxon>Halobacteria</taxon>
        <taxon>Halobacteriales</taxon>
        <taxon>Haloarculaceae</taxon>
        <taxon>Haloarcula</taxon>
    </lineage>
</organism>
<protein>
    <submittedName>
        <fullName evidence="5">Phosphoglycerate mutase</fullName>
        <ecNumber evidence="5">5.4.2.4</ecNumber>
    </submittedName>
</protein>
<dbReference type="eggNOG" id="arCOG01991">
    <property type="taxonomic scope" value="Archaea"/>
</dbReference>
<dbReference type="Gene3D" id="3.40.50.1240">
    <property type="entry name" value="Phosphoglycerate mutase-like"/>
    <property type="match status" value="1"/>
</dbReference>
<dbReference type="STRING" id="272569.rrnAC2859"/>
<dbReference type="SUPFAM" id="SSF53254">
    <property type="entry name" value="Phosphoglycerate mutase-like"/>
    <property type="match status" value="1"/>
</dbReference>
<feature type="binding site" evidence="4">
    <location>
        <position position="75"/>
    </location>
    <ligand>
        <name>substrate</name>
    </ligand>
</feature>
<dbReference type="KEGG" id="hma:rrnAC2859"/>
<dbReference type="PANTHER" id="PTHR48100:SF1">
    <property type="entry name" value="HISTIDINE PHOSPHATASE FAMILY PROTEIN-RELATED"/>
    <property type="match status" value="1"/>
</dbReference>
<dbReference type="InterPro" id="IPR001345">
    <property type="entry name" value="PG/BPGM_mutase_AS"/>
</dbReference>
<dbReference type="EC" id="5.4.2.4" evidence="5"/>
<dbReference type="PANTHER" id="PTHR48100">
    <property type="entry name" value="BROAD-SPECIFICITY PHOSPHATASE YOR283W-RELATED"/>
    <property type="match status" value="1"/>
</dbReference>
<dbReference type="EMBL" id="AY596297">
    <property type="protein sequence ID" value="AAV47609.1"/>
    <property type="molecule type" value="Genomic_DNA"/>
</dbReference>
<reference evidence="5 6" key="1">
    <citation type="journal article" date="2004" name="Genome Res.">
        <title>Genome sequence of Haloarcula marismortui: a halophilic archaeon from the Dead Sea.</title>
        <authorList>
            <person name="Baliga N.S."/>
            <person name="Bonneau R."/>
            <person name="Facciotti M.T."/>
            <person name="Pan M."/>
            <person name="Glusman G."/>
            <person name="Deutsch E.W."/>
            <person name="Shannon P."/>
            <person name="Chiu Y."/>
            <person name="Weng R.S."/>
            <person name="Gan R.R."/>
            <person name="Hung P."/>
            <person name="Date S.V."/>
            <person name="Marcotte E."/>
            <person name="Hood L."/>
            <person name="Ng W.V."/>
        </authorList>
    </citation>
    <scope>NUCLEOTIDE SEQUENCE [LARGE SCALE GENOMIC DNA]</scope>
    <source>
        <strain evidence="6">ATCC 43049 / DSM 3752 / JCM 8966 / VKM B-1809</strain>
    </source>
</reference>
<dbReference type="PATRIC" id="fig|272569.17.peg.3430"/>
<evidence type="ECO:0000256" key="2">
    <source>
        <dbReference type="ARBA" id="ARBA00023235"/>
    </source>
</evidence>
<accession>Q5UYP4</accession>
<evidence type="ECO:0000256" key="3">
    <source>
        <dbReference type="PIRSR" id="PIRSR613078-1"/>
    </source>
</evidence>
<dbReference type="PROSITE" id="PS00175">
    <property type="entry name" value="PG_MUTASE"/>
    <property type="match status" value="1"/>
</dbReference>
<evidence type="ECO:0000313" key="6">
    <source>
        <dbReference type="Proteomes" id="UP000001169"/>
    </source>
</evidence>
<dbReference type="Proteomes" id="UP000001169">
    <property type="component" value="Chromosome I"/>
</dbReference>
<dbReference type="GO" id="GO:0004082">
    <property type="term" value="F:bisphosphoglycerate mutase activity"/>
    <property type="evidence" value="ECO:0007669"/>
    <property type="project" value="UniProtKB-EC"/>
</dbReference>
<dbReference type="PaxDb" id="272569-rrnAC2859"/>
<dbReference type="InterPro" id="IPR050275">
    <property type="entry name" value="PGM_Phosphatase"/>
</dbReference>
<dbReference type="GO" id="GO:0016791">
    <property type="term" value="F:phosphatase activity"/>
    <property type="evidence" value="ECO:0007669"/>
    <property type="project" value="TreeGrafter"/>
</dbReference>
<keyword evidence="2 5" id="KW-0413">Isomerase</keyword>
<proteinExistence type="predicted"/>
<name>Q5UYP4_HALMA</name>
<dbReference type="InterPro" id="IPR029033">
    <property type="entry name" value="His_PPase_superfam"/>
</dbReference>
<evidence type="ECO:0000313" key="5">
    <source>
        <dbReference type="EMBL" id="AAV47609.1"/>
    </source>
</evidence>
<keyword evidence="1" id="KW-0324">Glycolysis</keyword>
<evidence type="ECO:0000256" key="1">
    <source>
        <dbReference type="ARBA" id="ARBA00023152"/>
    </source>
</evidence>
<dbReference type="HOGENOM" id="CLU_033323_9_5_2"/>
<gene>
    <name evidence="5" type="primary">gpmB</name>
    <name evidence="5" type="ordered locus">rrnAC2859</name>
</gene>
<feature type="active site" description="Tele-phosphohistidine intermediate" evidence="3">
    <location>
        <position position="25"/>
    </location>
</feature>
<dbReference type="GO" id="GO:0005737">
    <property type="term" value="C:cytoplasm"/>
    <property type="evidence" value="ECO:0007669"/>
    <property type="project" value="TreeGrafter"/>
</dbReference>
<feature type="active site" description="Proton donor/acceptor" evidence="3">
    <location>
        <position position="101"/>
    </location>
</feature>